<dbReference type="Gene3D" id="3.10.20.90">
    <property type="entry name" value="Phosphatidylinositol 3-kinase Catalytic Subunit, Chain A, domain 1"/>
    <property type="match status" value="1"/>
</dbReference>
<gene>
    <name evidence="2" type="ORF">MKW98_007118</name>
</gene>
<evidence type="ECO:0000259" key="1">
    <source>
        <dbReference type="Pfam" id="PF11976"/>
    </source>
</evidence>
<evidence type="ECO:0000313" key="2">
    <source>
        <dbReference type="EMBL" id="KAI3913102.1"/>
    </source>
</evidence>
<dbReference type="SUPFAM" id="SSF54236">
    <property type="entry name" value="Ubiquitin-like"/>
    <property type="match status" value="1"/>
</dbReference>
<reference evidence="2" key="1">
    <citation type="submission" date="2022-04" db="EMBL/GenBank/DDBJ databases">
        <title>A functionally conserved STORR gene fusion in Papaver species that diverged 16.8 million years ago.</title>
        <authorList>
            <person name="Catania T."/>
        </authorList>
    </citation>
    <scope>NUCLEOTIDE SEQUENCE</scope>
    <source>
        <strain evidence="2">S-188037</strain>
    </source>
</reference>
<dbReference type="Pfam" id="PF11976">
    <property type="entry name" value="Rad60-SLD"/>
    <property type="match status" value="1"/>
</dbReference>
<dbReference type="InterPro" id="IPR022617">
    <property type="entry name" value="Rad60/SUMO-like_dom"/>
</dbReference>
<feature type="domain" description="Rad60/SUMO-like" evidence="1">
    <location>
        <begin position="26"/>
        <end position="98"/>
    </location>
</feature>
<name>A0AAD4XFS2_9MAGN</name>
<dbReference type="Proteomes" id="UP001202328">
    <property type="component" value="Unassembled WGS sequence"/>
</dbReference>
<dbReference type="InterPro" id="IPR029071">
    <property type="entry name" value="Ubiquitin-like_domsf"/>
</dbReference>
<protein>
    <recommendedName>
        <fullName evidence="1">Rad60/SUMO-like domain-containing protein</fullName>
    </recommendedName>
</protein>
<comment type="caution">
    <text evidence="2">The sequence shown here is derived from an EMBL/GenBank/DDBJ whole genome shotgun (WGS) entry which is preliminary data.</text>
</comment>
<keyword evidence="3" id="KW-1185">Reference proteome</keyword>
<dbReference type="AlphaFoldDB" id="A0AAD4XFS2"/>
<dbReference type="EMBL" id="JAJJMB010009541">
    <property type="protein sequence ID" value="KAI3913102.1"/>
    <property type="molecule type" value="Genomic_DNA"/>
</dbReference>
<proteinExistence type="predicted"/>
<accession>A0AAD4XFS2</accession>
<sequence>MAAAGVPNAVKVEAKKASDAEPVSHINIKIRSNDYGDTEVCFRVKRNAKIGKLMEAYGEAKKVDYRTLRFLHEGVRIKEEHTTDQLEQLEEGDDIEIQVFHSMMAGGYRNHLM</sequence>
<dbReference type="PANTHER" id="PTHR10562">
    <property type="entry name" value="SMALL UBIQUITIN-RELATED MODIFIER"/>
    <property type="match status" value="1"/>
</dbReference>
<evidence type="ECO:0000313" key="3">
    <source>
        <dbReference type="Proteomes" id="UP001202328"/>
    </source>
</evidence>
<organism evidence="2 3">
    <name type="scientific">Papaver atlanticum</name>
    <dbReference type="NCBI Taxonomy" id="357466"/>
    <lineage>
        <taxon>Eukaryota</taxon>
        <taxon>Viridiplantae</taxon>
        <taxon>Streptophyta</taxon>
        <taxon>Embryophyta</taxon>
        <taxon>Tracheophyta</taxon>
        <taxon>Spermatophyta</taxon>
        <taxon>Magnoliopsida</taxon>
        <taxon>Ranunculales</taxon>
        <taxon>Papaveraceae</taxon>
        <taxon>Papaveroideae</taxon>
        <taxon>Papaver</taxon>
    </lineage>
</organism>